<dbReference type="AlphaFoldDB" id="A0AAD9V1G7"/>
<reference evidence="1" key="1">
    <citation type="journal article" date="2023" name="G3 (Bethesda)">
        <title>Whole genome assembly and annotation of the endangered Caribbean coral Acropora cervicornis.</title>
        <authorList>
            <person name="Selwyn J.D."/>
            <person name="Vollmer S.V."/>
        </authorList>
    </citation>
    <scope>NUCLEOTIDE SEQUENCE</scope>
    <source>
        <strain evidence="1">K2</strain>
    </source>
</reference>
<dbReference type="EMBL" id="JARQWQ010000048">
    <property type="protein sequence ID" value="KAK2557612.1"/>
    <property type="molecule type" value="Genomic_DNA"/>
</dbReference>
<dbReference type="Gene3D" id="1.10.340.70">
    <property type="match status" value="1"/>
</dbReference>
<reference evidence="1" key="2">
    <citation type="journal article" date="2023" name="Science">
        <title>Genomic signatures of disease resistance in endangered staghorn corals.</title>
        <authorList>
            <person name="Vollmer S.V."/>
            <person name="Selwyn J.D."/>
            <person name="Despard B.A."/>
            <person name="Roesel C.L."/>
        </authorList>
    </citation>
    <scope>NUCLEOTIDE SEQUENCE</scope>
    <source>
        <strain evidence="1">K2</strain>
    </source>
</reference>
<dbReference type="InterPro" id="IPR050951">
    <property type="entry name" value="Retrovirus_Pol_polyprotein"/>
</dbReference>
<gene>
    <name evidence="1" type="ORF">P5673_019966</name>
</gene>
<keyword evidence="2" id="KW-1185">Reference proteome</keyword>
<evidence type="ECO:0000313" key="1">
    <source>
        <dbReference type="EMBL" id="KAK2557612.1"/>
    </source>
</evidence>
<proteinExistence type="predicted"/>
<sequence length="78" mass="8871">MKLVLEGWPADKRETPVCALPYFDVRDCLSIVDGILVKGKAVVIPMALRPSIKRRLHSAHLGRDSMLRRARVTVYWPT</sequence>
<comment type="caution">
    <text evidence="1">The sequence shown here is derived from an EMBL/GenBank/DDBJ whole genome shotgun (WGS) entry which is preliminary data.</text>
</comment>
<protein>
    <submittedName>
        <fullName evidence="1">Uncharacterized protein</fullName>
    </submittedName>
</protein>
<dbReference type="Proteomes" id="UP001249851">
    <property type="component" value="Unassembled WGS sequence"/>
</dbReference>
<organism evidence="1 2">
    <name type="scientific">Acropora cervicornis</name>
    <name type="common">Staghorn coral</name>
    <dbReference type="NCBI Taxonomy" id="6130"/>
    <lineage>
        <taxon>Eukaryota</taxon>
        <taxon>Metazoa</taxon>
        <taxon>Cnidaria</taxon>
        <taxon>Anthozoa</taxon>
        <taxon>Hexacorallia</taxon>
        <taxon>Scleractinia</taxon>
        <taxon>Astrocoeniina</taxon>
        <taxon>Acroporidae</taxon>
        <taxon>Acropora</taxon>
    </lineage>
</organism>
<dbReference type="PANTHER" id="PTHR37984">
    <property type="entry name" value="PROTEIN CBG26694"/>
    <property type="match status" value="1"/>
</dbReference>
<name>A0AAD9V1G7_ACRCE</name>
<dbReference type="PANTHER" id="PTHR37984:SF8">
    <property type="entry name" value="CCHC-TYPE DOMAIN-CONTAINING PROTEIN"/>
    <property type="match status" value="1"/>
</dbReference>
<evidence type="ECO:0000313" key="2">
    <source>
        <dbReference type="Proteomes" id="UP001249851"/>
    </source>
</evidence>
<accession>A0AAD9V1G7</accession>